<dbReference type="PROSITE" id="PS50937">
    <property type="entry name" value="HTH_MERR_2"/>
    <property type="match status" value="1"/>
</dbReference>
<dbReference type="RefSeq" id="WP_013130890.1">
    <property type="nucleotide sequence ID" value="NC_014165.1"/>
</dbReference>
<accession>D6Y5L1</accession>
<dbReference type="PROSITE" id="PS00552">
    <property type="entry name" value="HTH_MERR_1"/>
    <property type="match status" value="1"/>
</dbReference>
<evidence type="ECO:0000313" key="4">
    <source>
        <dbReference type="Proteomes" id="UP000006640"/>
    </source>
</evidence>
<feature type="domain" description="HTH merR-type" evidence="2">
    <location>
        <begin position="3"/>
        <end position="70"/>
    </location>
</feature>
<dbReference type="SUPFAM" id="SSF46955">
    <property type="entry name" value="Putative DNA-binding domain"/>
    <property type="match status" value="1"/>
</dbReference>
<proteinExistence type="predicted"/>
<dbReference type="HOGENOM" id="CLU_060077_5_2_11"/>
<evidence type="ECO:0000259" key="2">
    <source>
        <dbReference type="PROSITE" id="PS50937"/>
    </source>
</evidence>
<dbReference type="AlphaFoldDB" id="D6Y5L1"/>
<dbReference type="KEGG" id="tbi:Tbis_0631"/>
<dbReference type="GO" id="GO:0003700">
    <property type="term" value="F:DNA-binding transcription factor activity"/>
    <property type="evidence" value="ECO:0007669"/>
    <property type="project" value="InterPro"/>
</dbReference>
<dbReference type="InterPro" id="IPR009061">
    <property type="entry name" value="DNA-bd_dom_put_sf"/>
</dbReference>
<dbReference type="PANTHER" id="PTHR30204:SF97">
    <property type="entry name" value="MERR FAMILY REGULATORY PROTEIN"/>
    <property type="match status" value="1"/>
</dbReference>
<keyword evidence="1" id="KW-0238">DNA-binding</keyword>
<dbReference type="eggNOG" id="COG0789">
    <property type="taxonomic scope" value="Bacteria"/>
</dbReference>
<dbReference type="GO" id="GO:0003677">
    <property type="term" value="F:DNA binding"/>
    <property type="evidence" value="ECO:0007669"/>
    <property type="project" value="UniProtKB-KW"/>
</dbReference>
<dbReference type="SMART" id="SM00422">
    <property type="entry name" value="HTH_MERR"/>
    <property type="match status" value="1"/>
</dbReference>
<protein>
    <submittedName>
        <fullName evidence="3">Transcriptional regulator, MerR family</fullName>
    </submittedName>
</protein>
<evidence type="ECO:0000313" key="3">
    <source>
        <dbReference type="EMBL" id="ADG87357.1"/>
    </source>
</evidence>
<dbReference type="InterPro" id="IPR000551">
    <property type="entry name" value="MerR-type_HTH_dom"/>
</dbReference>
<dbReference type="Gene3D" id="1.10.1660.10">
    <property type="match status" value="1"/>
</dbReference>
<name>D6Y5L1_THEBD</name>
<sequence length="158" mass="17068">MDLIPIGEAAARLGLAPSALRYYDERGLVRPRRHGGRRMYSPEELRRLAFIKIFQQLGIGLDTAAAILDAPDPEWREAVARQIAHLDEVIARARGAQRFLAHALDCPAEHPVRDCPTMTAALDRLVGGASIDRLVAEHDAPAGPAAAGHGAPRPDPHA</sequence>
<dbReference type="InterPro" id="IPR047057">
    <property type="entry name" value="MerR_fam"/>
</dbReference>
<organism evidence="3 4">
    <name type="scientific">Thermobispora bispora (strain ATCC 19993 / DSM 43833 / CBS 139.67 / JCM 10125 / KCTC 9307 / NBRC 14880 / R51)</name>
    <dbReference type="NCBI Taxonomy" id="469371"/>
    <lineage>
        <taxon>Bacteria</taxon>
        <taxon>Bacillati</taxon>
        <taxon>Actinomycetota</taxon>
        <taxon>Actinomycetes</taxon>
        <taxon>Streptosporangiales</taxon>
        <taxon>Streptosporangiaceae</taxon>
        <taxon>Thermobispora</taxon>
    </lineage>
</organism>
<reference evidence="3 4" key="1">
    <citation type="submission" date="2010-01" db="EMBL/GenBank/DDBJ databases">
        <title>The complete genome of Thermobispora bispora DSM 43833.</title>
        <authorList>
            <consortium name="US DOE Joint Genome Institute (JGI-PGF)"/>
            <person name="Lucas S."/>
            <person name="Copeland A."/>
            <person name="Lapidus A."/>
            <person name="Glavina del Rio T."/>
            <person name="Dalin E."/>
            <person name="Tice H."/>
            <person name="Bruce D."/>
            <person name="Goodwin L."/>
            <person name="Pitluck S."/>
            <person name="Kyrpides N."/>
            <person name="Mavromatis K."/>
            <person name="Ivanova N."/>
            <person name="Mikhailova N."/>
            <person name="Chertkov O."/>
            <person name="Brettin T."/>
            <person name="Detter J.C."/>
            <person name="Han C."/>
            <person name="Larimer F."/>
            <person name="Land M."/>
            <person name="Hauser L."/>
            <person name="Markowitz V."/>
            <person name="Cheng J.-F."/>
            <person name="Hugenholtz P."/>
            <person name="Woyke T."/>
            <person name="Wu D."/>
            <person name="Jando M."/>
            <person name="Schneider S."/>
            <person name="Klenk H.-P."/>
            <person name="Eisen J.A."/>
        </authorList>
    </citation>
    <scope>NUCLEOTIDE SEQUENCE [LARGE SCALE GENOMIC DNA]</scope>
    <source>
        <strain evidence="4">ATCC 19993 / DSM 43833 / CBS 139.67 / JCM 10125 / KCTC 9307 / NBRC 14880 / R51</strain>
    </source>
</reference>
<dbReference type="PANTHER" id="PTHR30204">
    <property type="entry name" value="REDOX-CYCLING DRUG-SENSING TRANSCRIPTIONAL ACTIVATOR SOXR"/>
    <property type="match status" value="1"/>
</dbReference>
<keyword evidence="4" id="KW-1185">Reference proteome</keyword>
<evidence type="ECO:0000256" key="1">
    <source>
        <dbReference type="ARBA" id="ARBA00023125"/>
    </source>
</evidence>
<gene>
    <name evidence="3" type="ordered locus">Tbis_0631</name>
</gene>
<dbReference type="OrthoDB" id="9802039at2"/>
<dbReference type="STRING" id="469371.Tbis_0631"/>
<dbReference type="Proteomes" id="UP000006640">
    <property type="component" value="Chromosome"/>
</dbReference>
<dbReference type="Pfam" id="PF13411">
    <property type="entry name" value="MerR_1"/>
    <property type="match status" value="1"/>
</dbReference>
<dbReference type="EMBL" id="CP001874">
    <property type="protein sequence ID" value="ADG87357.1"/>
    <property type="molecule type" value="Genomic_DNA"/>
</dbReference>